<protein>
    <submittedName>
        <fullName evidence="2">Glycosyltransferase family 4 protein</fullName>
    </submittedName>
</protein>
<dbReference type="Pfam" id="PF00534">
    <property type="entry name" value="Glycos_transf_1"/>
    <property type="match status" value="1"/>
</dbReference>
<dbReference type="PANTHER" id="PTHR45947:SF3">
    <property type="entry name" value="SULFOQUINOVOSYL TRANSFERASE SQD2"/>
    <property type="match status" value="1"/>
</dbReference>
<organism evidence="2 3">
    <name type="scientific">Psychroflexus longus</name>
    <dbReference type="NCBI Taxonomy" id="2873596"/>
    <lineage>
        <taxon>Bacteria</taxon>
        <taxon>Pseudomonadati</taxon>
        <taxon>Bacteroidota</taxon>
        <taxon>Flavobacteriia</taxon>
        <taxon>Flavobacteriales</taxon>
        <taxon>Flavobacteriaceae</taxon>
        <taxon>Psychroflexus</taxon>
    </lineage>
</organism>
<dbReference type="RefSeq" id="WP_224460073.1">
    <property type="nucleotide sequence ID" value="NZ_JAIQZE010000001.1"/>
</dbReference>
<dbReference type="Gene3D" id="3.40.50.2000">
    <property type="entry name" value="Glycogen Phosphorylase B"/>
    <property type="match status" value="2"/>
</dbReference>
<dbReference type="EMBL" id="JAIQZE010000001">
    <property type="protein sequence ID" value="MBZ9777711.1"/>
    <property type="molecule type" value="Genomic_DNA"/>
</dbReference>
<keyword evidence="3" id="KW-1185">Reference proteome</keyword>
<dbReference type="SUPFAM" id="SSF53756">
    <property type="entry name" value="UDP-Glycosyltransferase/glycogen phosphorylase"/>
    <property type="match status" value="1"/>
</dbReference>
<dbReference type="PANTHER" id="PTHR45947">
    <property type="entry name" value="SULFOQUINOVOSYL TRANSFERASE SQD2"/>
    <property type="match status" value="1"/>
</dbReference>
<name>A0ABS7XIH7_9FLAO</name>
<dbReference type="CDD" id="cd03801">
    <property type="entry name" value="GT4_PimA-like"/>
    <property type="match status" value="1"/>
</dbReference>
<reference evidence="3" key="1">
    <citation type="submission" date="2023-07" db="EMBL/GenBank/DDBJ databases">
        <title>Novel species isolated from saline lakes on Tibetan Plateau.</title>
        <authorList>
            <person name="Lu H."/>
        </authorList>
    </citation>
    <scope>NUCLEOTIDE SEQUENCE [LARGE SCALE GENOMIC DNA]</scope>
    <source>
        <strain evidence="3">CAK8W</strain>
    </source>
</reference>
<comment type="caution">
    <text evidence="2">The sequence shown here is derived from an EMBL/GenBank/DDBJ whole genome shotgun (WGS) entry which is preliminary data.</text>
</comment>
<evidence type="ECO:0000313" key="3">
    <source>
        <dbReference type="Proteomes" id="UP001199314"/>
    </source>
</evidence>
<evidence type="ECO:0000259" key="1">
    <source>
        <dbReference type="Pfam" id="PF00534"/>
    </source>
</evidence>
<evidence type="ECO:0000313" key="2">
    <source>
        <dbReference type="EMBL" id="MBZ9777711.1"/>
    </source>
</evidence>
<accession>A0ABS7XIH7</accession>
<dbReference type="InterPro" id="IPR050194">
    <property type="entry name" value="Glycosyltransferase_grp1"/>
</dbReference>
<sequence>MNLINTLFIFAYDFPPSSGGISRLCYEIAAGQENYFKEIVILTRKKKGEYVPAKQSNFRLIELPTKRLKCEMEALKVLKSFDTSSTKILCSLWYPEAFLALLSGHKNVYSLAHGAELQAGNSKFRKYIWQAIFAKRVLSRIKLVIANSNYTKKLVDQLAKTANCVALPLGVDIDQFKPQNLKLNNTNFTIGSLSRIHQFKGFDQVLEALMNLPIETQKKINWKIGGTGPYLETLKEKIKHSKCHLYVEFEGFIPDESLVKFYNQLDVFVLFTQDVSTQNSVEGFGLVFLEAQACGAPVIGTNTGGISDAIDHNNGGWLFEQDDIYGLSRQIESLINNKDILIEQSKLARKRCVEKGSWVKYNNKLKEMLG</sequence>
<dbReference type="Proteomes" id="UP001199314">
    <property type="component" value="Unassembled WGS sequence"/>
</dbReference>
<proteinExistence type="predicted"/>
<gene>
    <name evidence="2" type="ORF">LB452_02140</name>
</gene>
<feature type="domain" description="Glycosyl transferase family 1" evidence="1">
    <location>
        <begin position="176"/>
        <end position="346"/>
    </location>
</feature>
<dbReference type="InterPro" id="IPR001296">
    <property type="entry name" value="Glyco_trans_1"/>
</dbReference>